<name>A0A0E9R981_ANGAN</name>
<sequence length="12" mass="1435">MLTSSTVYLPHW</sequence>
<organism evidence="1">
    <name type="scientific">Anguilla anguilla</name>
    <name type="common">European freshwater eel</name>
    <name type="synonym">Muraena anguilla</name>
    <dbReference type="NCBI Taxonomy" id="7936"/>
    <lineage>
        <taxon>Eukaryota</taxon>
        <taxon>Metazoa</taxon>
        <taxon>Chordata</taxon>
        <taxon>Craniata</taxon>
        <taxon>Vertebrata</taxon>
        <taxon>Euteleostomi</taxon>
        <taxon>Actinopterygii</taxon>
        <taxon>Neopterygii</taxon>
        <taxon>Teleostei</taxon>
        <taxon>Anguilliformes</taxon>
        <taxon>Anguillidae</taxon>
        <taxon>Anguilla</taxon>
    </lineage>
</organism>
<protein>
    <submittedName>
        <fullName evidence="1">Uncharacterized protein</fullName>
    </submittedName>
</protein>
<reference evidence="1" key="1">
    <citation type="submission" date="2014-11" db="EMBL/GenBank/DDBJ databases">
        <authorList>
            <person name="Amaro Gonzalez C."/>
        </authorList>
    </citation>
    <scope>NUCLEOTIDE SEQUENCE</scope>
</reference>
<evidence type="ECO:0000313" key="1">
    <source>
        <dbReference type="EMBL" id="JAH25664.1"/>
    </source>
</evidence>
<dbReference type="EMBL" id="GBXM01082913">
    <property type="protein sequence ID" value="JAH25664.1"/>
    <property type="molecule type" value="Transcribed_RNA"/>
</dbReference>
<reference evidence="1" key="2">
    <citation type="journal article" date="2015" name="Fish Shellfish Immunol.">
        <title>Early steps in the European eel (Anguilla anguilla)-Vibrio vulnificus interaction in the gills: Role of the RtxA13 toxin.</title>
        <authorList>
            <person name="Callol A."/>
            <person name="Pajuelo D."/>
            <person name="Ebbesson L."/>
            <person name="Teles M."/>
            <person name="MacKenzie S."/>
            <person name="Amaro C."/>
        </authorList>
    </citation>
    <scope>NUCLEOTIDE SEQUENCE</scope>
</reference>
<proteinExistence type="predicted"/>
<accession>A0A0E9R981</accession>